<organism evidence="2 3">
    <name type="scientific">Piloderma croceum (strain F 1598)</name>
    <dbReference type="NCBI Taxonomy" id="765440"/>
    <lineage>
        <taxon>Eukaryota</taxon>
        <taxon>Fungi</taxon>
        <taxon>Dikarya</taxon>
        <taxon>Basidiomycota</taxon>
        <taxon>Agaricomycotina</taxon>
        <taxon>Agaricomycetes</taxon>
        <taxon>Agaricomycetidae</taxon>
        <taxon>Atheliales</taxon>
        <taxon>Atheliaceae</taxon>
        <taxon>Piloderma</taxon>
    </lineage>
</organism>
<dbReference type="EMBL" id="KN832972">
    <property type="protein sequence ID" value="KIM90999.1"/>
    <property type="molecule type" value="Genomic_DNA"/>
</dbReference>
<dbReference type="OrthoDB" id="548949at2759"/>
<reference evidence="3" key="2">
    <citation type="submission" date="2015-01" db="EMBL/GenBank/DDBJ databases">
        <title>Evolutionary Origins and Diversification of the Mycorrhizal Mutualists.</title>
        <authorList>
            <consortium name="DOE Joint Genome Institute"/>
            <consortium name="Mycorrhizal Genomics Consortium"/>
            <person name="Kohler A."/>
            <person name="Kuo A."/>
            <person name="Nagy L.G."/>
            <person name="Floudas D."/>
            <person name="Copeland A."/>
            <person name="Barry K.W."/>
            <person name="Cichocki N."/>
            <person name="Veneault-Fourrey C."/>
            <person name="LaButti K."/>
            <person name="Lindquist E.A."/>
            <person name="Lipzen A."/>
            <person name="Lundell T."/>
            <person name="Morin E."/>
            <person name="Murat C."/>
            <person name="Riley R."/>
            <person name="Ohm R."/>
            <person name="Sun H."/>
            <person name="Tunlid A."/>
            <person name="Henrissat B."/>
            <person name="Grigoriev I.V."/>
            <person name="Hibbett D.S."/>
            <person name="Martin F."/>
        </authorList>
    </citation>
    <scope>NUCLEOTIDE SEQUENCE [LARGE SCALE GENOMIC DNA]</scope>
    <source>
        <strain evidence="3">F 1598</strain>
    </source>
</reference>
<dbReference type="Gene3D" id="2.130.10.10">
    <property type="entry name" value="YVTN repeat-like/Quinoprotein amine dehydrogenase"/>
    <property type="match status" value="1"/>
</dbReference>
<evidence type="ECO:0000256" key="1">
    <source>
        <dbReference type="SAM" id="MobiDB-lite"/>
    </source>
</evidence>
<keyword evidence="3" id="KW-1185">Reference proteome</keyword>
<dbReference type="STRING" id="765440.A0A0C3GH69"/>
<dbReference type="InParanoid" id="A0A0C3GH69"/>
<protein>
    <recommendedName>
        <fullName evidence="4">WD40 repeat-like protein</fullName>
    </recommendedName>
</protein>
<dbReference type="SUPFAM" id="SSF50978">
    <property type="entry name" value="WD40 repeat-like"/>
    <property type="match status" value="1"/>
</dbReference>
<evidence type="ECO:0000313" key="2">
    <source>
        <dbReference type="EMBL" id="KIM90999.1"/>
    </source>
</evidence>
<evidence type="ECO:0008006" key="4">
    <source>
        <dbReference type="Google" id="ProtNLM"/>
    </source>
</evidence>
<name>A0A0C3GH69_PILCF</name>
<evidence type="ECO:0000313" key="3">
    <source>
        <dbReference type="Proteomes" id="UP000054166"/>
    </source>
</evidence>
<dbReference type="HOGENOM" id="CLU_025074_0_0_1"/>
<dbReference type="AlphaFoldDB" id="A0A0C3GH69"/>
<accession>A0A0C3GH69</accession>
<dbReference type="InterPro" id="IPR036322">
    <property type="entry name" value="WD40_repeat_dom_sf"/>
</dbReference>
<feature type="region of interest" description="Disordered" evidence="1">
    <location>
        <begin position="138"/>
        <end position="159"/>
    </location>
</feature>
<dbReference type="InterPro" id="IPR015943">
    <property type="entry name" value="WD40/YVTN_repeat-like_dom_sf"/>
</dbReference>
<reference evidence="2 3" key="1">
    <citation type="submission" date="2014-04" db="EMBL/GenBank/DDBJ databases">
        <authorList>
            <consortium name="DOE Joint Genome Institute"/>
            <person name="Kuo A."/>
            <person name="Tarkka M."/>
            <person name="Buscot F."/>
            <person name="Kohler A."/>
            <person name="Nagy L.G."/>
            <person name="Floudas D."/>
            <person name="Copeland A."/>
            <person name="Barry K.W."/>
            <person name="Cichocki N."/>
            <person name="Veneault-Fourrey C."/>
            <person name="LaButti K."/>
            <person name="Lindquist E.A."/>
            <person name="Lipzen A."/>
            <person name="Lundell T."/>
            <person name="Morin E."/>
            <person name="Murat C."/>
            <person name="Sun H."/>
            <person name="Tunlid A."/>
            <person name="Henrissat B."/>
            <person name="Grigoriev I.V."/>
            <person name="Hibbett D.S."/>
            <person name="Martin F."/>
            <person name="Nordberg H.P."/>
            <person name="Cantor M.N."/>
            <person name="Hua S.X."/>
        </authorList>
    </citation>
    <scope>NUCLEOTIDE SEQUENCE [LARGE SCALE GENOMIC DNA]</scope>
    <source>
        <strain evidence="2 3">F 1598</strain>
    </source>
</reference>
<gene>
    <name evidence="2" type="ORF">PILCRDRAFT_159443</name>
</gene>
<proteinExistence type="predicted"/>
<dbReference type="Proteomes" id="UP000054166">
    <property type="component" value="Unassembled WGS sequence"/>
</dbReference>
<sequence length="605" mass="66785">MAQTSPTDYLAHLITLQNSLARINPDQDGKNDEEAYERDRDLLQSSLRDTCMVVREAVDARVSNIDTVIALADSLINEGVNLAYEGVDSMFDFLPSFAHSQATSPLVEDGNQELFLPHGSITSLLALMSLIKPTSEEDFPGETGIPRVPEPWSKTRKPHPKTTPLARFWNVVSSNSALASKPVANMIYQARCEISSHLTSMPVRLAFSSNAECLVLSSAGNWKNRSPELTYWLPDDDNADLNDSHSTVVGLMDIAYQAVVDEQKKLIFVADESRIKSYSWASPSVDGHTWHNFRSALPVHTLHSRSFDGPLHVIGDHVFRAGKGSAARWEINLLRTHGQDGTARIGKKIKVGDTWRDDEEDIEPSYGSPPSQKIAFKDKFLKPACWHPHPSTLGNMLCSSDGRSADQYSCIVLELESGKTVGRFLGHGADVSGYSTSESDPNVFLTACNDGYARLYDVRHPLPALTLNAGKLGEFCNDALLCHPDGIPTTPQAVFTGTGNSEHITLWDVRAHSSVFELATGNNAVISMAWDSKRNSLYAATECRYVDRHGQHYGYRNAKIPTFSAQLSGCDVDEADWAWPDKAFHGENYFGYTFDSGQHRICESS</sequence>